<sequence length="273" mass="31338">MSTCLSLELFDYSTARMDIFHLSTLLGSKFMDAYVGLIASQKVDRVYPGDLWELVGEHSIEAMQEETLHRHQGICNVGGDRGRHVAVERFLMEDRKKQCQMEVSLYSQSIEILEQLRMPHIGAPAKHEIKTPLATFRHRIGSSPPLLSTWITADVQEAFYEAFQTELDMQSELMSKFFVARRSNANLHNHGLDLLILQAKMCRAQTEITLYTLALENTHAFDFSDHTTDALEGSQTSWDQSILRPILSDELHYCDMDTDDDTDQLHHDDFEVW</sequence>
<evidence type="ECO:0000313" key="1">
    <source>
        <dbReference type="EMBL" id="KAG1765158.1"/>
    </source>
</evidence>
<reference evidence="1" key="1">
    <citation type="journal article" date="2020" name="New Phytol.">
        <title>Comparative genomics reveals dynamic genome evolution in host specialist ectomycorrhizal fungi.</title>
        <authorList>
            <person name="Lofgren L.A."/>
            <person name="Nguyen N.H."/>
            <person name="Vilgalys R."/>
            <person name="Ruytinx J."/>
            <person name="Liao H.L."/>
            <person name="Branco S."/>
            <person name="Kuo A."/>
            <person name="LaButti K."/>
            <person name="Lipzen A."/>
            <person name="Andreopoulos W."/>
            <person name="Pangilinan J."/>
            <person name="Riley R."/>
            <person name="Hundley H."/>
            <person name="Na H."/>
            <person name="Barry K."/>
            <person name="Grigoriev I.V."/>
            <person name="Stajich J.E."/>
            <person name="Kennedy P.G."/>
        </authorList>
    </citation>
    <scope>NUCLEOTIDE SEQUENCE</scope>
    <source>
        <strain evidence="1">DOB743</strain>
    </source>
</reference>
<dbReference type="EMBL" id="JABBWD010000112">
    <property type="protein sequence ID" value="KAG1765158.1"/>
    <property type="molecule type" value="Genomic_DNA"/>
</dbReference>
<evidence type="ECO:0000313" key="2">
    <source>
        <dbReference type="Proteomes" id="UP000714275"/>
    </source>
</evidence>
<name>A0A9P6ZGF7_9AGAM</name>
<accession>A0A9P6ZGF7</accession>
<gene>
    <name evidence="1" type="ORF">EV702DRAFT_1051109</name>
</gene>
<dbReference type="Proteomes" id="UP000714275">
    <property type="component" value="Unassembled WGS sequence"/>
</dbReference>
<protein>
    <submittedName>
        <fullName evidence="1">Uncharacterized protein</fullName>
    </submittedName>
</protein>
<proteinExistence type="predicted"/>
<keyword evidence="2" id="KW-1185">Reference proteome</keyword>
<dbReference type="AlphaFoldDB" id="A0A9P6ZGF7"/>
<organism evidence="1 2">
    <name type="scientific">Suillus placidus</name>
    <dbReference type="NCBI Taxonomy" id="48579"/>
    <lineage>
        <taxon>Eukaryota</taxon>
        <taxon>Fungi</taxon>
        <taxon>Dikarya</taxon>
        <taxon>Basidiomycota</taxon>
        <taxon>Agaricomycotina</taxon>
        <taxon>Agaricomycetes</taxon>
        <taxon>Agaricomycetidae</taxon>
        <taxon>Boletales</taxon>
        <taxon>Suillineae</taxon>
        <taxon>Suillaceae</taxon>
        <taxon>Suillus</taxon>
    </lineage>
</organism>
<comment type="caution">
    <text evidence="1">The sequence shown here is derived from an EMBL/GenBank/DDBJ whole genome shotgun (WGS) entry which is preliminary data.</text>
</comment>
<dbReference type="OrthoDB" id="2631136at2759"/>